<sequence>MKRLMPALAACLGVIALSAPAEAAPARNPVVFVHGYGGSAGDIAAVRPALLAAGYTETDLHSLDFPNGETNETTARRLATHVDGVLANTGASKVDIIGFSMGGLSSRYYLKNLGGDAKVAHFAGISVPNHGTWYANWCWLVTSDRACSQMAPRSTFLTALNSGDETPGAVAYATWVSRCDDVVSPPESTFLTGAANHWTAGCLAHNATPGAAEVTSGVIAFFQAG</sequence>
<name>A0ABW2TPA0_9PSEU</name>
<dbReference type="Pfam" id="PF01674">
    <property type="entry name" value="Lipase_2"/>
    <property type="match status" value="1"/>
</dbReference>
<reference evidence="3" key="1">
    <citation type="journal article" date="2019" name="Int. J. Syst. Evol. Microbiol.">
        <title>The Global Catalogue of Microorganisms (GCM) 10K type strain sequencing project: providing services to taxonomists for standard genome sequencing and annotation.</title>
        <authorList>
            <consortium name="The Broad Institute Genomics Platform"/>
            <consortium name="The Broad Institute Genome Sequencing Center for Infectious Disease"/>
            <person name="Wu L."/>
            <person name="Ma J."/>
        </authorList>
    </citation>
    <scope>NUCLEOTIDE SEQUENCE [LARGE SCALE GENOMIC DNA]</scope>
    <source>
        <strain evidence="3">JCM 17695</strain>
    </source>
</reference>
<evidence type="ECO:0000313" key="2">
    <source>
        <dbReference type="EMBL" id="MFC7615620.1"/>
    </source>
</evidence>
<comment type="caution">
    <text evidence="2">The sequence shown here is derived from an EMBL/GenBank/DDBJ whole genome shotgun (WGS) entry which is preliminary data.</text>
</comment>
<dbReference type="Proteomes" id="UP001596512">
    <property type="component" value="Unassembled WGS sequence"/>
</dbReference>
<dbReference type="EMBL" id="JBHTEY010000004">
    <property type="protein sequence ID" value="MFC7615620.1"/>
    <property type="molecule type" value="Genomic_DNA"/>
</dbReference>
<proteinExistence type="predicted"/>
<keyword evidence="1" id="KW-0732">Signal</keyword>
<feature type="signal peptide" evidence="1">
    <location>
        <begin position="1"/>
        <end position="23"/>
    </location>
</feature>
<gene>
    <name evidence="2" type="ORF">ACFQV2_21070</name>
</gene>
<dbReference type="SUPFAM" id="SSF53474">
    <property type="entry name" value="alpha/beta-Hydrolases"/>
    <property type="match status" value="1"/>
</dbReference>
<accession>A0ABW2TPA0</accession>
<dbReference type="PANTHER" id="PTHR32015">
    <property type="entry name" value="FASTING INDUCED LIPASE"/>
    <property type="match status" value="1"/>
</dbReference>
<dbReference type="Gene3D" id="3.40.50.1820">
    <property type="entry name" value="alpha/beta hydrolase"/>
    <property type="match status" value="1"/>
</dbReference>
<evidence type="ECO:0000256" key="1">
    <source>
        <dbReference type="SAM" id="SignalP"/>
    </source>
</evidence>
<organism evidence="2 3">
    <name type="scientific">Actinokineospora soli</name>
    <dbReference type="NCBI Taxonomy" id="1048753"/>
    <lineage>
        <taxon>Bacteria</taxon>
        <taxon>Bacillati</taxon>
        <taxon>Actinomycetota</taxon>
        <taxon>Actinomycetes</taxon>
        <taxon>Pseudonocardiales</taxon>
        <taxon>Pseudonocardiaceae</taxon>
        <taxon>Actinokineospora</taxon>
    </lineage>
</organism>
<protein>
    <submittedName>
        <fullName evidence="2">Esterase/lipase family protein</fullName>
    </submittedName>
</protein>
<dbReference type="PANTHER" id="PTHR32015:SF1">
    <property type="entry name" value="LIPASE"/>
    <property type="match status" value="1"/>
</dbReference>
<dbReference type="InterPro" id="IPR029058">
    <property type="entry name" value="AB_hydrolase_fold"/>
</dbReference>
<keyword evidence="3" id="KW-1185">Reference proteome</keyword>
<feature type="chain" id="PRO_5046675461" evidence="1">
    <location>
        <begin position="24"/>
        <end position="225"/>
    </location>
</feature>
<dbReference type="InterPro" id="IPR002918">
    <property type="entry name" value="Lipase_EstA/Esterase_EstB"/>
</dbReference>
<evidence type="ECO:0000313" key="3">
    <source>
        <dbReference type="Proteomes" id="UP001596512"/>
    </source>
</evidence>